<organism evidence="4 5">
    <name type="scientific">Photobacterium rosenbergii</name>
    <dbReference type="NCBI Taxonomy" id="294936"/>
    <lineage>
        <taxon>Bacteria</taxon>
        <taxon>Pseudomonadati</taxon>
        <taxon>Pseudomonadota</taxon>
        <taxon>Gammaproteobacteria</taxon>
        <taxon>Vibrionales</taxon>
        <taxon>Vibrionaceae</taxon>
        <taxon>Photobacterium</taxon>
    </lineage>
</organism>
<comment type="function">
    <text evidence="2">May be involved in cell division.</text>
</comment>
<dbReference type="Gene3D" id="1.25.40.10">
    <property type="entry name" value="Tetratricopeptide repeat domain"/>
    <property type="match status" value="1"/>
</dbReference>
<comment type="subcellular location">
    <subcellularLocation>
        <location evidence="2">Cell membrane</location>
    </subcellularLocation>
</comment>
<proteinExistence type="predicted"/>
<dbReference type="OrthoDB" id="509324at2"/>
<keyword evidence="1 2" id="KW-1003">Cell membrane</keyword>
<dbReference type="InterPro" id="IPR019734">
    <property type="entry name" value="TPR_rpt"/>
</dbReference>
<name>A0A2T3MV40_9GAMM</name>
<dbReference type="PROSITE" id="PS50005">
    <property type="entry name" value="TPR"/>
    <property type="match status" value="2"/>
</dbReference>
<keyword evidence="4" id="KW-0449">Lipoprotein</keyword>
<dbReference type="SUPFAM" id="SSF48452">
    <property type="entry name" value="TPR-like"/>
    <property type="match status" value="1"/>
</dbReference>
<dbReference type="GO" id="GO:0005886">
    <property type="term" value="C:plasma membrane"/>
    <property type="evidence" value="ECO:0007669"/>
    <property type="project" value="UniProtKB-SubCell"/>
</dbReference>
<keyword evidence="2" id="KW-0472">Membrane</keyword>
<evidence type="ECO:0000313" key="5">
    <source>
        <dbReference type="Proteomes" id="UP000241346"/>
    </source>
</evidence>
<evidence type="ECO:0000256" key="3">
    <source>
        <dbReference type="PROSITE-ProRule" id="PRU00339"/>
    </source>
</evidence>
<dbReference type="AlphaFoldDB" id="A0A2T3MV40"/>
<dbReference type="InterPro" id="IPR023605">
    <property type="entry name" value="Lipoprotein_NlpI"/>
</dbReference>
<keyword evidence="3" id="KW-0802">TPR repeat</keyword>
<protein>
    <recommendedName>
        <fullName evidence="2">Lipoprotein NlpI</fullName>
    </recommendedName>
</protein>
<evidence type="ECO:0000256" key="2">
    <source>
        <dbReference type="PIRNR" id="PIRNR004654"/>
    </source>
</evidence>
<dbReference type="NCBIfam" id="NF008391">
    <property type="entry name" value="PRK11189.1"/>
    <property type="match status" value="1"/>
</dbReference>
<dbReference type="PIRSF" id="PIRSF004654">
    <property type="entry name" value="NlpI"/>
    <property type="match status" value="1"/>
</dbReference>
<sequence length="317" mass="36442">MLEIDVSHSGRTALIANRIKFACLALVLILSGCSTPKSQWTQPPMAVPFQPTIQQQIQLARIDQLLQRDDLDSETLAQVYYERGLLHDSLGLRDLARLDFNQSLSLKPNQPDVFNILGVYFTQGAHFDAAYEAFDSTLELNVRHPFAQRNRGIALYYGGRYELALEDLNAHYQQNINDPYRVIWLYLTELEQDPATAAEKLRSRYNAATDNNDWGWQIVRLYMDDVSESEFLRQIATESEDNDVLAERLTEAYFYLGKRYHHNKDFSSALMLYKLTLAGNVYEFVEHRFALLELNRLMAEVSINQPIAPPAEPEEEA</sequence>
<feature type="repeat" description="TPR" evidence="3">
    <location>
        <begin position="111"/>
        <end position="144"/>
    </location>
</feature>
<comment type="caution">
    <text evidence="4">The sequence shown here is derived from an EMBL/GenBank/DDBJ whole genome shotgun (WGS) entry which is preliminary data.</text>
</comment>
<dbReference type="EMBL" id="PYMB01000045">
    <property type="protein sequence ID" value="PSW03826.1"/>
    <property type="molecule type" value="Genomic_DNA"/>
</dbReference>
<feature type="repeat" description="TPR" evidence="3">
    <location>
        <begin position="77"/>
        <end position="110"/>
    </location>
</feature>
<dbReference type="Proteomes" id="UP000241346">
    <property type="component" value="Unassembled WGS sequence"/>
</dbReference>
<dbReference type="SMART" id="SM00028">
    <property type="entry name" value="TPR"/>
    <property type="match status" value="4"/>
</dbReference>
<reference evidence="4 5" key="1">
    <citation type="submission" date="2018-03" db="EMBL/GenBank/DDBJ databases">
        <title>Whole genome sequencing of Histamine producing bacteria.</title>
        <authorList>
            <person name="Butler K."/>
        </authorList>
    </citation>
    <scope>NUCLEOTIDE SEQUENCE [LARGE SCALE GENOMIC DNA]</scope>
    <source>
        <strain evidence="4 5">DSM 19138</strain>
    </source>
</reference>
<accession>A0A2T3MV40</accession>
<dbReference type="InterPro" id="IPR011990">
    <property type="entry name" value="TPR-like_helical_dom_sf"/>
</dbReference>
<comment type="subunit">
    <text evidence="2">Homodimer.</text>
</comment>
<evidence type="ECO:0000313" key="4">
    <source>
        <dbReference type="EMBL" id="PSW03826.1"/>
    </source>
</evidence>
<evidence type="ECO:0000256" key="1">
    <source>
        <dbReference type="ARBA" id="ARBA00022475"/>
    </source>
</evidence>
<gene>
    <name evidence="4" type="ORF">C9J01_28700</name>
</gene>